<evidence type="ECO:0000313" key="2">
    <source>
        <dbReference type="Proteomes" id="UP001307168"/>
    </source>
</evidence>
<keyword evidence="2" id="KW-1185">Reference proteome</keyword>
<comment type="caution">
    <text evidence="1">The sequence shown here is derived from an EMBL/GenBank/DDBJ whole genome shotgun (WGS) entry which is preliminary data.</text>
</comment>
<proteinExistence type="predicted"/>
<reference evidence="1 2" key="1">
    <citation type="submission" date="2023-03" db="EMBL/GenBank/DDBJ databases">
        <title>Bacillus Genome Sequencing.</title>
        <authorList>
            <person name="Dunlap C."/>
        </authorList>
    </citation>
    <scope>NUCLEOTIDE SEQUENCE [LARGE SCALE GENOMIC DNA]</scope>
    <source>
        <strain evidence="1 2">B-41290</strain>
    </source>
</reference>
<protein>
    <submittedName>
        <fullName evidence="1">Uncharacterized protein</fullName>
    </submittedName>
</protein>
<dbReference type="EMBL" id="JARNBH010000023">
    <property type="protein sequence ID" value="MEC0275465.1"/>
    <property type="molecule type" value="Genomic_DNA"/>
</dbReference>
<sequence length="87" mass="10189">MKTQTIEAKKVFVSENQAQWIVFEEEMQAGFQYKLASIEDLHDYVAASGEYFTFYIQTSEGVVRWHTEEFAKESTLGYICEYRVINS</sequence>
<organism evidence="1 2">
    <name type="scientific">Peribacillus castrilensis</name>
    <dbReference type="NCBI Taxonomy" id="2897690"/>
    <lineage>
        <taxon>Bacteria</taxon>
        <taxon>Bacillati</taxon>
        <taxon>Bacillota</taxon>
        <taxon>Bacilli</taxon>
        <taxon>Bacillales</taxon>
        <taxon>Bacillaceae</taxon>
        <taxon>Peribacillus</taxon>
    </lineage>
</organism>
<gene>
    <name evidence="1" type="ORF">P4706_20700</name>
</gene>
<accession>A0AAW9NFM3</accession>
<dbReference type="AlphaFoldDB" id="A0AAW9NFM3"/>
<name>A0AAW9NFM3_9BACI</name>
<dbReference type="RefSeq" id="WP_367407637.1">
    <property type="nucleotide sequence ID" value="NZ_JARNBH010000023.1"/>
</dbReference>
<evidence type="ECO:0000313" key="1">
    <source>
        <dbReference type="EMBL" id="MEC0275465.1"/>
    </source>
</evidence>
<dbReference type="Proteomes" id="UP001307168">
    <property type="component" value="Unassembled WGS sequence"/>
</dbReference>